<protein>
    <submittedName>
        <fullName evidence="1">Uncharacterized protein</fullName>
    </submittedName>
</protein>
<organism evidence="1 2">
    <name type="scientific">Candidatus Dormiibacter inghamiae</name>
    <dbReference type="NCBI Taxonomy" id="3127013"/>
    <lineage>
        <taxon>Bacteria</taxon>
        <taxon>Bacillati</taxon>
        <taxon>Candidatus Dormiibacterota</taxon>
        <taxon>Candidatus Dormibacteria</taxon>
        <taxon>Candidatus Dormibacterales</taxon>
        <taxon>Candidatus Dormibacteraceae</taxon>
        <taxon>Candidatus Dormiibacter</taxon>
    </lineage>
</organism>
<gene>
    <name evidence="1" type="ORF">JF888_02100</name>
</gene>
<reference evidence="1 2" key="1">
    <citation type="submission" date="2020-10" db="EMBL/GenBank/DDBJ databases">
        <title>Ca. Dormibacterota MAGs.</title>
        <authorList>
            <person name="Montgomery K."/>
        </authorList>
    </citation>
    <scope>NUCLEOTIDE SEQUENCE [LARGE SCALE GENOMIC DNA]</scope>
    <source>
        <strain evidence="1">SC8811_S16_3</strain>
    </source>
</reference>
<evidence type="ECO:0000313" key="2">
    <source>
        <dbReference type="Proteomes" id="UP000620075"/>
    </source>
</evidence>
<proteinExistence type="predicted"/>
<name>A0A934NCJ3_9BACT</name>
<dbReference type="AlphaFoldDB" id="A0A934NCJ3"/>
<dbReference type="RefSeq" id="WP_338176372.1">
    <property type="nucleotide sequence ID" value="NZ_JAEKNQ010000012.1"/>
</dbReference>
<dbReference type="EMBL" id="JAEKNQ010000012">
    <property type="protein sequence ID" value="MBJ7601984.1"/>
    <property type="molecule type" value="Genomic_DNA"/>
</dbReference>
<sequence>MQPMSFASRIREAYEQSLGSAVRDVVRQALAACASSTSFFTPDCRQFHVLNDIQDPTKNVQWHLNGDPAVATTVSFDGATGIIHAASNFTMSLDYDQRLVGKDYPQHAEDSGGFQAAVFWDGIKLVPVTISRRN</sequence>
<dbReference type="Proteomes" id="UP000620075">
    <property type="component" value="Unassembled WGS sequence"/>
</dbReference>
<comment type="caution">
    <text evidence="1">The sequence shown here is derived from an EMBL/GenBank/DDBJ whole genome shotgun (WGS) entry which is preliminary data.</text>
</comment>
<evidence type="ECO:0000313" key="1">
    <source>
        <dbReference type="EMBL" id="MBJ7601984.1"/>
    </source>
</evidence>
<accession>A0A934NCJ3</accession>